<dbReference type="SMART" id="SM00962">
    <property type="entry name" value="SRP54"/>
    <property type="match status" value="1"/>
</dbReference>
<evidence type="ECO:0000313" key="11">
    <source>
        <dbReference type="EMBL" id="HIZ72127.1"/>
    </source>
</evidence>
<dbReference type="PANTHER" id="PTHR43134:SF1">
    <property type="entry name" value="SIGNAL RECOGNITION PARTICLE RECEPTOR SUBUNIT ALPHA"/>
    <property type="match status" value="1"/>
</dbReference>
<comment type="catalytic activity">
    <reaction evidence="8 9">
        <text>GTP + H2O = GDP + phosphate + H(+)</text>
        <dbReference type="Rhea" id="RHEA:19669"/>
        <dbReference type="ChEBI" id="CHEBI:15377"/>
        <dbReference type="ChEBI" id="CHEBI:15378"/>
        <dbReference type="ChEBI" id="CHEBI:37565"/>
        <dbReference type="ChEBI" id="CHEBI:43474"/>
        <dbReference type="ChEBI" id="CHEBI:58189"/>
        <dbReference type="EC" id="3.6.5.4"/>
    </reaction>
</comment>
<comment type="caution">
    <text evidence="11">The sequence shown here is derived from an EMBL/GenBank/DDBJ whole genome shotgun (WGS) entry which is preliminary data.</text>
</comment>
<dbReference type="SUPFAM" id="SSF47364">
    <property type="entry name" value="Domain of the SRP/SRP receptor G-proteins"/>
    <property type="match status" value="1"/>
</dbReference>
<dbReference type="FunFam" id="3.40.50.300:FF:000053">
    <property type="entry name" value="Signal recognition particle receptor FtsY"/>
    <property type="match status" value="1"/>
</dbReference>
<dbReference type="Pfam" id="PF02881">
    <property type="entry name" value="SRP54_N"/>
    <property type="match status" value="1"/>
</dbReference>
<dbReference type="Gene3D" id="3.40.50.300">
    <property type="entry name" value="P-loop containing nucleotide triphosphate hydrolases"/>
    <property type="match status" value="1"/>
</dbReference>
<dbReference type="SMART" id="SM00963">
    <property type="entry name" value="SRP54_N"/>
    <property type="match status" value="1"/>
</dbReference>
<keyword evidence="2 9" id="KW-0963">Cytoplasm</keyword>
<evidence type="ECO:0000256" key="6">
    <source>
        <dbReference type="ARBA" id="ARBA00023136"/>
    </source>
</evidence>
<comment type="subunit">
    <text evidence="9">Part of the signal recognition particle protein translocation system, which is composed of SRP and FtsY.</text>
</comment>
<evidence type="ECO:0000256" key="8">
    <source>
        <dbReference type="ARBA" id="ARBA00048027"/>
    </source>
</evidence>
<evidence type="ECO:0000256" key="4">
    <source>
        <dbReference type="ARBA" id="ARBA00022801"/>
    </source>
</evidence>
<reference evidence="11" key="2">
    <citation type="submission" date="2021-04" db="EMBL/GenBank/DDBJ databases">
        <authorList>
            <person name="Gilroy R."/>
        </authorList>
    </citation>
    <scope>NUCLEOTIDE SEQUENCE</scope>
    <source>
        <strain evidence="11">ChiW7-2402</strain>
    </source>
</reference>
<keyword evidence="1 9" id="KW-1003">Cell membrane</keyword>
<evidence type="ECO:0000256" key="9">
    <source>
        <dbReference type="HAMAP-Rule" id="MF_00920"/>
    </source>
</evidence>
<sequence length="298" mass="32815">MSLFGKIKDALKKTRDGVSTKLRLLFAKNKLGEEFYDELEEILISADVSVRTAEEVVEEVKEEAIGNKVKDQAFVTDLLKDILEEKLEEAPVPEIKYPCVIMFVGVNGVGKTTTIGKVANYFVSQKKSVTVAAADTFRAAASDQLSVWAERANVRIVKHEEGSDPSAVIFDALSSAKARKTDVVLVDTAGRLHVKENLMKELRKMDRVVTREFPEAQFLKFLVLDATTGQNAVSQARVFDEAVELDGIVLTKLDGTAKGGFVFSLCSELNIPVVFTGVGEKMEDLVPFDAEQFVEGFI</sequence>
<dbReference type="EMBL" id="DXBB01000017">
    <property type="protein sequence ID" value="HIZ72127.1"/>
    <property type="molecule type" value="Genomic_DNA"/>
</dbReference>
<name>A0A9D2JZ91_9FIRM</name>
<keyword evidence="5 9" id="KW-0342">GTP-binding</keyword>
<keyword evidence="4 9" id="KW-0378">Hydrolase</keyword>
<feature type="binding site" evidence="9">
    <location>
        <begin position="187"/>
        <end position="191"/>
    </location>
    <ligand>
        <name>GTP</name>
        <dbReference type="ChEBI" id="CHEBI:37565"/>
    </ligand>
</feature>
<evidence type="ECO:0000256" key="3">
    <source>
        <dbReference type="ARBA" id="ARBA00022741"/>
    </source>
</evidence>
<organism evidence="11 12">
    <name type="scientific">Candidatus Gallimonas intestinavium</name>
    <dbReference type="NCBI Taxonomy" id="2838603"/>
    <lineage>
        <taxon>Bacteria</taxon>
        <taxon>Bacillati</taxon>
        <taxon>Bacillota</taxon>
        <taxon>Clostridia</taxon>
        <taxon>Candidatus Gallimonas</taxon>
    </lineage>
</organism>
<gene>
    <name evidence="9 11" type="primary">ftsY</name>
    <name evidence="11" type="ORF">H9964_00940</name>
</gene>
<feature type="binding site" evidence="9">
    <location>
        <begin position="105"/>
        <end position="112"/>
    </location>
    <ligand>
        <name>GTP</name>
        <dbReference type="ChEBI" id="CHEBI:37565"/>
    </ligand>
</feature>
<evidence type="ECO:0000259" key="10">
    <source>
        <dbReference type="PROSITE" id="PS00300"/>
    </source>
</evidence>
<dbReference type="InterPro" id="IPR003593">
    <property type="entry name" value="AAA+_ATPase"/>
</dbReference>
<dbReference type="GO" id="GO:0005886">
    <property type="term" value="C:plasma membrane"/>
    <property type="evidence" value="ECO:0007669"/>
    <property type="project" value="UniProtKB-SubCell"/>
</dbReference>
<accession>A0A9D2JZ91</accession>
<dbReference type="SUPFAM" id="SSF52540">
    <property type="entry name" value="P-loop containing nucleoside triphosphate hydrolases"/>
    <property type="match status" value="1"/>
</dbReference>
<dbReference type="SMART" id="SM00382">
    <property type="entry name" value="AAA"/>
    <property type="match status" value="1"/>
</dbReference>
<dbReference type="Pfam" id="PF00448">
    <property type="entry name" value="SRP54"/>
    <property type="match status" value="1"/>
</dbReference>
<dbReference type="InterPro" id="IPR027417">
    <property type="entry name" value="P-loop_NTPase"/>
</dbReference>
<dbReference type="GO" id="GO:0005525">
    <property type="term" value="F:GTP binding"/>
    <property type="evidence" value="ECO:0007669"/>
    <property type="project" value="UniProtKB-UniRule"/>
</dbReference>
<dbReference type="CDD" id="cd17874">
    <property type="entry name" value="FtsY"/>
    <property type="match status" value="1"/>
</dbReference>
<dbReference type="InterPro" id="IPR004390">
    <property type="entry name" value="SR_rcpt_FtsY"/>
</dbReference>
<dbReference type="Gene3D" id="1.20.120.140">
    <property type="entry name" value="Signal recognition particle SRP54, nucleotide-binding domain"/>
    <property type="match status" value="1"/>
</dbReference>
<dbReference type="GO" id="GO:0006614">
    <property type="term" value="P:SRP-dependent cotranslational protein targeting to membrane"/>
    <property type="evidence" value="ECO:0007669"/>
    <property type="project" value="InterPro"/>
</dbReference>
<evidence type="ECO:0000256" key="7">
    <source>
        <dbReference type="ARBA" id="ARBA00023170"/>
    </source>
</evidence>
<feature type="domain" description="SRP54-type proteins GTP-binding" evidence="10">
    <location>
        <begin position="272"/>
        <end position="285"/>
    </location>
</feature>
<comment type="subcellular location">
    <subcellularLocation>
        <location evidence="9">Cell membrane</location>
        <topology evidence="9">Peripheral membrane protein</topology>
        <orientation evidence="9">Cytoplasmic side</orientation>
    </subcellularLocation>
    <subcellularLocation>
        <location evidence="9">Cytoplasm</location>
    </subcellularLocation>
</comment>
<dbReference type="InterPro" id="IPR000897">
    <property type="entry name" value="SRP54_GTPase_dom"/>
</dbReference>
<dbReference type="GO" id="GO:0005737">
    <property type="term" value="C:cytoplasm"/>
    <property type="evidence" value="ECO:0007669"/>
    <property type="project" value="UniProtKB-SubCell"/>
</dbReference>
<dbReference type="InterPro" id="IPR042101">
    <property type="entry name" value="SRP54_N_sf"/>
</dbReference>
<dbReference type="EC" id="3.6.5.4" evidence="9"/>
<dbReference type="GO" id="GO:0003924">
    <property type="term" value="F:GTPase activity"/>
    <property type="evidence" value="ECO:0007669"/>
    <property type="project" value="UniProtKB-UniRule"/>
</dbReference>
<dbReference type="AlphaFoldDB" id="A0A9D2JZ91"/>
<dbReference type="NCBIfam" id="TIGR00064">
    <property type="entry name" value="ftsY"/>
    <property type="match status" value="1"/>
</dbReference>
<evidence type="ECO:0000313" key="12">
    <source>
        <dbReference type="Proteomes" id="UP000824102"/>
    </source>
</evidence>
<dbReference type="PROSITE" id="PS00300">
    <property type="entry name" value="SRP54"/>
    <property type="match status" value="1"/>
</dbReference>
<proteinExistence type="inferred from homology"/>
<comment type="similarity">
    <text evidence="9">Belongs to the GTP-binding SRP family. FtsY subfamily.</text>
</comment>
<dbReference type="InterPro" id="IPR013822">
    <property type="entry name" value="Signal_recog_particl_SRP54_hlx"/>
</dbReference>
<dbReference type="HAMAP" id="MF_00920">
    <property type="entry name" value="FtsY"/>
    <property type="match status" value="1"/>
</dbReference>
<comment type="function">
    <text evidence="9">Involved in targeting and insertion of nascent membrane proteins into the cytoplasmic membrane. Acts as a receptor for the complex formed by the signal recognition particle (SRP) and the ribosome-nascent chain (RNC).</text>
</comment>
<evidence type="ECO:0000256" key="2">
    <source>
        <dbReference type="ARBA" id="ARBA00022490"/>
    </source>
</evidence>
<evidence type="ECO:0000256" key="5">
    <source>
        <dbReference type="ARBA" id="ARBA00023134"/>
    </source>
</evidence>
<keyword evidence="6 9" id="KW-0472">Membrane</keyword>
<dbReference type="PANTHER" id="PTHR43134">
    <property type="entry name" value="SIGNAL RECOGNITION PARTICLE RECEPTOR SUBUNIT ALPHA"/>
    <property type="match status" value="1"/>
</dbReference>
<keyword evidence="3 9" id="KW-0547">Nucleotide-binding</keyword>
<evidence type="ECO:0000256" key="1">
    <source>
        <dbReference type="ARBA" id="ARBA00022475"/>
    </source>
</evidence>
<dbReference type="InterPro" id="IPR036225">
    <property type="entry name" value="SRP/SRP_N"/>
</dbReference>
<feature type="binding site" evidence="9">
    <location>
        <begin position="251"/>
        <end position="254"/>
    </location>
    <ligand>
        <name>GTP</name>
        <dbReference type="ChEBI" id="CHEBI:37565"/>
    </ligand>
</feature>
<dbReference type="Proteomes" id="UP000824102">
    <property type="component" value="Unassembled WGS sequence"/>
</dbReference>
<keyword evidence="7 9" id="KW-0675">Receptor</keyword>
<dbReference type="GO" id="GO:0005047">
    <property type="term" value="F:signal recognition particle binding"/>
    <property type="evidence" value="ECO:0007669"/>
    <property type="project" value="TreeGrafter"/>
</dbReference>
<reference evidence="11" key="1">
    <citation type="journal article" date="2021" name="PeerJ">
        <title>Extensive microbial diversity within the chicken gut microbiome revealed by metagenomics and culture.</title>
        <authorList>
            <person name="Gilroy R."/>
            <person name="Ravi A."/>
            <person name="Getino M."/>
            <person name="Pursley I."/>
            <person name="Horton D.L."/>
            <person name="Alikhan N.F."/>
            <person name="Baker D."/>
            <person name="Gharbi K."/>
            <person name="Hall N."/>
            <person name="Watson M."/>
            <person name="Adriaenssens E.M."/>
            <person name="Foster-Nyarko E."/>
            <person name="Jarju S."/>
            <person name="Secka A."/>
            <person name="Antonio M."/>
            <person name="Oren A."/>
            <person name="Chaudhuri R.R."/>
            <person name="La Ragione R."/>
            <person name="Hildebrand F."/>
            <person name="Pallen M.J."/>
        </authorList>
    </citation>
    <scope>NUCLEOTIDE SEQUENCE</scope>
    <source>
        <strain evidence="11">ChiW7-2402</strain>
    </source>
</reference>
<protein>
    <recommendedName>
        <fullName evidence="9">Signal recognition particle receptor FtsY</fullName>
        <shortName evidence="9">SRP receptor</shortName>
        <ecNumber evidence="9">3.6.5.4</ecNumber>
    </recommendedName>
</protein>